<proteinExistence type="predicted"/>
<comment type="caution">
    <text evidence="1">The sequence shown here is derived from an EMBL/GenBank/DDBJ whole genome shotgun (WGS) entry which is preliminary data.</text>
</comment>
<dbReference type="EMBL" id="JAGPXD010000001">
    <property type="protein sequence ID" value="KAH7375388.1"/>
    <property type="molecule type" value="Genomic_DNA"/>
</dbReference>
<dbReference type="OrthoDB" id="5243144at2759"/>
<gene>
    <name evidence="1" type="ORF">B0T11DRAFT_270257</name>
</gene>
<organism evidence="1 2">
    <name type="scientific">Plectosphaerella cucumerina</name>
    <dbReference type="NCBI Taxonomy" id="40658"/>
    <lineage>
        <taxon>Eukaryota</taxon>
        <taxon>Fungi</taxon>
        <taxon>Dikarya</taxon>
        <taxon>Ascomycota</taxon>
        <taxon>Pezizomycotina</taxon>
        <taxon>Sordariomycetes</taxon>
        <taxon>Hypocreomycetidae</taxon>
        <taxon>Glomerellales</taxon>
        <taxon>Plectosphaerellaceae</taxon>
        <taxon>Plectosphaerella</taxon>
    </lineage>
</organism>
<dbReference type="AlphaFoldDB" id="A0A8K0TUY3"/>
<evidence type="ECO:0000313" key="1">
    <source>
        <dbReference type="EMBL" id="KAH7375388.1"/>
    </source>
</evidence>
<evidence type="ECO:0000313" key="2">
    <source>
        <dbReference type="Proteomes" id="UP000813385"/>
    </source>
</evidence>
<keyword evidence="2" id="KW-1185">Reference proteome</keyword>
<dbReference type="Proteomes" id="UP000813385">
    <property type="component" value="Unassembled WGS sequence"/>
</dbReference>
<protein>
    <submittedName>
        <fullName evidence="1">Uncharacterized protein</fullName>
    </submittedName>
</protein>
<reference evidence="1" key="1">
    <citation type="journal article" date="2021" name="Nat. Commun.">
        <title>Genetic determinants of endophytism in the Arabidopsis root mycobiome.</title>
        <authorList>
            <person name="Mesny F."/>
            <person name="Miyauchi S."/>
            <person name="Thiergart T."/>
            <person name="Pickel B."/>
            <person name="Atanasova L."/>
            <person name="Karlsson M."/>
            <person name="Huettel B."/>
            <person name="Barry K.W."/>
            <person name="Haridas S."/>
            <person name="Chen C."/>
            <person name="Bauer D."/>
            <person name="Andreopoulos W."/>
            <person name="Pangilinan J."/>
            <person name="LaButti K."/>
            <person name="Riley R."/>
            <person name="Lipzen A."/>
            <person name="Clum A."/>
            <person name="Drula E."/>
            <person name="Henrissat B."/>
            <person name="Kohler A."/>
            <person name="Grigoriev I.V."/>
            <person name="Martin F.M."/>
            <person name="Hacquard S."/>
        </authorList>
    </citation>
    <scope>NUCLEOTIDE SEQUENCE</scope>
    <source>
        <strain evidence="1">MPI-CAGE-AT-0016</strain>
    </source>
</reference>
<name>A0A8K0TUY3_9PEZI</name>
<accession>A0A8K0TUY3</accession>
<sequence>MAGLAAVVAAAAGAGAAQAEGRAVSLDMAQTLAVVALLGLGGTGQRAAVGLVAGLLAVVAEALSGGADLGVVTNVATLVAGTARKRRHLVCWICFGFAGCEIRFGLFRLEGRM</sequence>